<dbReference type="InterPro" id="IPR002885">
    <property type="entry name" value="PPR_rpt"/>
</dbReference>
<evidence type="ECO:0000313" key="4">
    <source>
        <dbReference type="EMBL" id="PWA76399.1"/>
    </source>
</evidence>
<name>A0A2U1NSA0_ARTAN</name>
<accession>A0A2U1NSA0</accession>
<dbReference type="Proteomes" id="UP000245207">
    <property type="component" value="Unassembled WGS sequence"/>
</dbReference>
<comment type="caution">
    <text evidence="4">The sequence shown here is derived from an EMBL/GenBank/DDBJ whole genome shotgun (WGS) entry which is preliminary data.</text>
</comment>
<protein>
    <submittedName>
        <fullName evidence="4">Tetratricopeptide-like helical domain-containing protein</fullName>
    </submittedName>
</protein>
<dbReference type="STRING" id="35608.A0A2U1NSA0"/>
<sequence>MSKMIFKRVTLHHPTQRHLSTRHHNSSGGHELNNNKLLDDVLRRLMKCFTENYYLPSLNLTGRLPLNQVTYGFALLGTMFKHGYSPDVTTYTSLINGLVRADRGFDAIELFKKVIRWKLCDPNEVTYGTIINGLCKVVRLVRLLNCLGSWMEHYYTN</sequence>
<dbReference type="InterPro" id="IPR011990">
    <property type="entry name" value="TPR-like_helical_dom_sf"/>
</dbReference>
<reference evidence="4 5" key="1">
    <citation type="journal article" date="2018" name="Mol. Plant">
        <title>The genome of Artemisia annua provides insight into the evolution of Asteraceae family and artemisinin biosynthesis.</title>
        <authorList>
            <person name="Shen Q."/>
            <person name="Zhang L."/>
            <person name="Liao Z."/>
            <person name="Wang S."/>
            <person name="Yan T."/>
            <person name="Shi P."/>
            <person name="Liu M."/>
            <person name="Fu X."/>
            <person name="Pan Q."/>
            <person name="Wang Y."/>
            <person name="Lv Z."/>
            <person name="Lu X."/>
            <person name="Zhang F."/>
            <person name="Jiang W."/>
            <person name="Ma Y."/>
            <person name="Chen M."/>
            <person name="Hao X."/>
            <person name="Li L."/>
            <person name="Tang Y."/>
            <person name="Lv G."/>
            <person name="Zhou Y."/>
            <person name="Sun X."/>
            <person name="Brodelius P.E."/>
            <person name="Rose J.K.C."/>
            <person name="Tang K."/>
        </authorList>
    </citation>
    <scope>NUCLEOTIDE SEQUENCE [LARGE SCALE GENOMIC DNA]</scope>
    <source>
        <strain evidence="5">cv. Huhao1</strain>
        <tissue evidence="4">Leaf</tissue>
    </source>
</reference>
<dbReference type="AlphaFoldDB" id="A0A2U1NSA0"/>
<proteinExistence type="inferred from homology"/>
<dbReference type="Gene3D" id="1.25.40.10">
    <property type="entry name" value="Tetratricopeptide repeat domain"/>
    <property type="match status" value="1"/>
</dbReference>
<comment type="similarity">
    <text evidence="1">Belongs to the PPR family. P subfamily.</text>
</comment>
<dbReference type="NCBIfam" id="TIGR00756">
    <property type="entry name" value="PPR"/>
    <property type="match status" value="1"/>
</dbReference>
<organism evidence="4 5">
    <name type="scientific">Artemisia annua</name>
    <name type="common">Sweet wormwood</name>
    <dbReference type="NCBI Taxonomy" id="35608"/>
    <lineage>
        <taxon>Eukaryota</taxon>
        <taxon>Viridiplantae</taxon>
        <taxon>Streptophyta</taxon>
        <taxon>Embryophyta</taxon>
        <taxon>Tracheophyta</taxon>
        <taxon>Spermatophyta</taxon>
        <taxon>Magnoliopsida</taxon>
        <taxon>eudicotyledons</taxon>
        <taxon>Gunneridae</taxon>
        <taxon>Pentapetalae</taxon>
        <taxon>asterids</taxon>
        <taxon>campanulids</taxon>
        <taxon>Asterales</taxon>
        <taxon>Asteraceae</taxon>
        <taxon>Asteroideae</taxon>
        <taxon>Anthemideae</taxon>
        <taxon>Artemisiinae</taxon>
        <taxon>Artemisia</taxon>
    </lineage>
</organism>
<dbReference type="OrthoDB" id="1934535at2759"/>
<dbReference type="PROSITE" id="PS51375">
    <property type="entry name" value="PPR"/>
    <property type="match status" value="1"/>
</dbReference>
<evidence type="ECO:0000256" key="1">
    <source>
        <dbReference type="ARBA" id="ARBA00007626"/>
    </source>
</evidence>
<gene>
    <name evidence="4" type="ORF">CTI12_AA235240</name>
</gene>
<evidence type="ECO:0000313" key="5">
    <source>
        <dbReference type="Proteomes" id="UP000245207"/>
    </source>
</evidence>
<keyword evidence="2" id="KW-0677">Repeat</keyword>
<keyword evidence="5" id="KW-1185">Reference proteome</keyword>
<feature type="repeat" description="PPR" evidence="3">
    <location>
        <begin position="87"/>
        <end position="121"/>
    </location>
</feature>
<evidence type="ECO:0000256" key="3">
    <source>
        <dbReference type="PROSITE-ProRule" id="PRU00708"/>
    </source>
</evidence>
<dbReference type="EMBL" id="PKPP01002273">
    <property type="protein sequence ID" value="PWA76399.1"/>
    <property type="molecule type" value="Genomic_DNA"/>
</dbReference>
<dbReference type="PANTHER" id="PTHR46128:SF308">
    <property type="entry name" value="TETRATRICOPEPTIDE-LIKE HELICAL DOMAIN-CONTAINING PROTEIN-RELATED"/>
    <property type="match status" value="1"/>
</dbReference>
<dbReference type="InterPro" id="IPR050872">
    <property type="entry name" value="PPR_P_subfamily"/>
</dbReference>
<dbReference type="PANTHER" id="PTHR46128">
    <property type="entry name" value="MITOCHONDRIAL GROUP I INTRON SPLICING FACTOR CCM1"/>
    <property type="match status" value="1"/>
</dbReference>
<evidence type="ECO:0000256" key="2">
    <source>
        <dbReference type="ARBA" id="ARBA00022737"/>
    </source>
</evidence>
<dbReference type="Pfam" id="PF13041">
    <property type="entry name" value="PPR_2"/>
    <property type="match status" value="1"/>
</dbReference>